<proteinExistence type="predicted"/>
<keyword evidence="1" id="KW-0472">Membrane</keyword>
<name>A0A2N3KXW9_9PROT</name>
<gene>
    <name evidence="2" type="ORF">COO20_04410</name>
</gene>
<reference evidence="2 3" key="1">
    <citation type="submission" date="2017-09" db="EMBL/GenBank/DDBJ databases">
        <title>Biodiversity and function of Thalassospira species in the particle-attached aromatic-hydrocarbon-degrading consortia from the surface seawater of the South China Sea.</title>
        <authorList>
            <person name="Dong C."/>
            <person name="Liu R."/>
            <person name="Shao Z."/>
        </authorList>
    </citation>
    <scope>NUCLEOTIDE SEQUENCE [LARGE SCALE GENOMIC DNA]</scope>
    <source>
        <strain evidence="2 3">CSC1P2</strain>
    </source>
</reference>
<comment type="caution">
    <text evidence="2">The sequence shown here is derived from an EMBL/GenBank/DDBJ whole genome shotgun (WGS) entry which is preliminary data.</text>
</comment>
<accession>A0A2N3KXW9</accession>
<dbReference type="Proteomes" id="UP000233597">
    <property type="component" value="Unassembled WGS sequence"/>
</dbReference>
<dbReference type="RefSeq" id="WP_101264468.1">
    <property type="nucleotide sequence ID" value="NZ_NWTK01000002.1"/>
</dbReference>
<evidence type="ECO:0000313" key="3">
    <source>
        <dbReference type="Proteomes" id="UP000233597"/>
    </source>
</evidence>
<evidence type="ECO:0000313" key="2">
    <source>
        <dbReference type="EMBL" id="PKR55419.1"/>
    </source>
</evidence>
<feature type="transmembrane region" description="Helical" evidence="1">
    <location>
        <begin position="12"/>
        <end position="34"/>
    </location>
</feature>
<dbReference type="EMBL" id="NWTK01000002">
    <property type="protein sequence ID" value="PKR55419.1"/>
    <property type="molecule type" value="Genomic_DNA"/>
</dbReference>
<dbReference type="AlphaFoldDB" id="A0A2N3KXW9"/>
<evidence type="ECO:0000256" key="1">
    <source>
        <dbReference type="SAM" id="Phobius"/>
    </source>
</evidence>
<organism evidence="2 3">
    <name type="scientific">Thalassospira marina</name>
    <dbReference type="NCBI Taxonomy" id="2048283"/>
    <lineage>
        <taxon>Bacteria</taxon>
        <taxon>Pseudomonadati</taxon>
        <taxon>Pseudomonadota</taxon>
        <taxon>Alphaproteobacteria</taxon>
        <taxon>Rhodospirillales</taxon>
        <taxon>Thalassospiraceae</taxon>
        <taxon>Thalassospira</taxon>
    </lineage>
</organism>
<sequence length="74" mass="8404">MDIRVTKIKNIWLRRVCIIPLYVGTIAVLVPLVLIQVSWDILCSVCEAVKDSLSDVADEVVALHMNISKRWRGK</sequence>
<protein>
    <submittedName>
        <fullName evidence="2">Uncharacterized protein</fullName>
    </submittedName>
</protein>
<keyword evidence="1" id="KW-0812">Transmembrane</keyword>
<keyword evidence="1" id="KW-1133">Transmembrane helix</keyword>